<sequence length="163" mass="17409">MGDLGLHPPRHRVAPRAVAWWTLRGVLGGGIPLIAALVVFVSVESWRPWLGPVLVALVVLTAAHAAVVPSWRYRVHRWEATDDAVYALSGWFVREWRVAPLSRVQTVDATRGPLQRLLGLATVTVTTASASGPVQLVALPDAEATEVAARLTATVGRTAGDAT</sequence>
<feature type="transmembrane region" description="Helical" evidence="1">
    <location>
        <begin position="21"/>
        <end position="43"/>
    </location>
</feature>
<keyword evidence="1" id="KW-1133">Transmembrane helix</keyword>
<dbReference type="Pfam" id="PF03703">
    <property type="entry name" value="bPH_2"/>
    <property type="match status" value="1"/>
</dbReference>
<evidence type="ECO:0000313" key="4">
    <source>
        <dbReference type="Proteomes" id="UP000624325"/>
    </source>
</evidence>
<evidence type="ECO:0000313" key="3">
    <source>
        <dbReference type="EMBL" id="GIF54680.1"/>
    </source>
</evidence>
<dbReference type="EMBL" id="BONC01000003">
    <property type="protein sequence ID" value="GIF54680.1"/>
    <property type="molecule type" value="Genomic_DNA"/>
</dbReference>
<dbReference type="PANTHER" id="PTHR34473:SF3">
    <property type="entry name" value="TRANSMEMBRANE PROTEIN-RELATED"/>
    <property type="match status" value="1"/>
</dbReference>
<name>A0ABQ4BVW4_9ACTN</name>
<keyword evidence="1" id="KW-0812">Transmembrane</keyword>
<gene>
    <name evidence="3" type="ORF">Air01nite_07750</name>
</gene>
<dbReference type="RefSeq" id="WP_203700376.1">
    <property type="nucleotide sequence ID" value="NZ_BAAALU010000014.1"/>
</dbReference>
<keyword evidence="1" id="KW-0472">Membrane</keyword>
<dbReference type="Proteomes" id="UP000624325">
    <property type="component" value="Unassembled WGS sequence"/>
</dbReference>
<evidence type="ECO:0000259" key="2">
    <source>
        <dbReference type="Pfam" id="PF03703"/>
    </source>
</evidence>
<reference evidence="3 4" key="1">
    <citation type="submission" date="2021-01" db="EMBL/GenBank/DDBJ databases">
        <title>Whole genome shotgun sequence of Asanoa iriomotensis NBRC 100142.</title>
        <authorList>
            <person name="Komaki H."/>
            <person name="Tamura T."/>
        </authorList>
    </citation>
    <scope>NUCLEOTIDE SEQUENCE [LARGE SCALE GENOMIC DNA]</scope>
    <source>
        <strain evidence="3 4">NBRC 100142</strain>
    </source>
</reference>
<protein>
    <submittedName>
        <fullName evidence="3">Membrane protein</fullName>
    </submittedName>
</protein>
<evidence type="ECO:0000256" key="1">
    <source>
        <dbReference type="SAM" id="Phobius"/>
    </source>
</evidence>
<keyword evidence="4" id="KW-1185">Reference proteome</keyword>
<feature type="domain" description="YdbS-like PH" evidence="2">
    <location>
        <begin position="73"/>
        <end position="148"/>
    </location>
</feature>
<accession>A0ABQ4BVW4</accession>
<proteinExistence type="predicted"/>
<organism evidence="3 4">
    <name type="scientific">Asanoa iriomotensis</name>
    <dbReference type="NCBI Taxonomy" id="234613"/>
    <lineage>
        <taxon>Bacteria</taxon>
        <taxon>Bacillati</taxon>
        <taxon>Actinomycetota</taxon>
        <taxon>Actinomycetes</taxon>
        <taxon>Micromonosporales</taxon>
        <taxon>Micromonosporaceae</taxon>
        <taxon>Asanoa</taxon>
    </lineage>
</organism>
<dbReference type="InterPro" id="IPR005182">
    <property type="entry name" value="YdbS-like_PH"/>
</dbReference>
<dbReference type="PANTHER" id="PTHR34473">
    <property type="entry name" value="UPF0699 TRANSMEMBRANE PROTEIN YDBS"/>
    <property type="match status" value="1"/>
</dbReference>
<comment type="caution">
    <text evidence="3">The sequence shown here is derived from an EMBL/GenBank/DDBJ whole genome shotgun (WGS) entry which is preliminary data.</text>
</comment>
<feature type="transmembrane region" description="Helical" evidence="1">
    <location>
        <begin position="49"/>
        <end position="68"/>
    </location>
</feature>